<comment type="caution">
    <text evidence="4">The sequence shown here is derived from an EMBL/GenBank/DDBJ whole genome shotgun (WGS) entry which is preliminary data.</text>
</comment>
<feature type="compositionally biased region" description="Acidic residues" evidence="3">
    <location>
        <begin position="161"/>
        <end position="170"/>
    </location>
</feature>
<keyword evidence="4" id="KW-0121">Carboxypeptidase</keyword>
<evidence type="ECO:0000256" key="2">
    <source>
        <dbReference type="PROSITE-ProRule" id="PRU00591"/>
    </source>
</evidence>
<dbReference type="SUPFAM" id="SSF49464">
    <property type="entry name" value="Carboxypeptidase regulatory domain-like"/>
    <property type="match status" value="3"/>
</dbReference>
<keyword evidence="4" id="KW-0378">Hydrolase</keyword>
<dbReference type="Pfam" id="PF13620">
    <property type="entry name" value="CarboxypepD_reg"/>
    <property type="match status" value="3"/>
</dbReference>
<dbReference type="SUPFAM" id="SSF69360">
    <property type="entry name" value="Cell wall binding repeat"/>
    <property type="match status" value="1"/>
</dbReference>
<feature type="repeat" description="Cell wall-binding" evidence="2">
    <location>
        <begin position="33"/>
        <end position="52"/>
    </location>
</feature>
<feature type="region of interest" description="Disordered" evidence="3">
    <location>
        <begin position="1103"/>
        <end position="1325"/>
    </location>
</feature>
<reference evidence="4" key="2">
    <citation type="submission" date="2021-04" db="EMBL/GenBank/DDBJ databases">
        <authorList>
            <person name="Gilroy R."/>
        </authorList>
    </citation>
    <scope>NUCLEOTIDE SEQUENCE</scope>
    <source>
        <strain evidence="4">CHK178-16964</strain>
    </source>
</reference>
<dbReference type="Proteomes" id="UP000823900">
    <property type="component" value="Unassembled WGS sequence"/>
</dbReference>
<name>A0A9D2KNU1_9FIRM</name>
<organism evidence="4 5">
    <name type="scientific">Candidatus Lachnoclostridium stercoravium</name>
    <dbReference type="NCBI Taxonomy" id="2838633"/>
    <lineage>
        <taxon>Bacteria</taxon>
        <taxon>Bacillati</taxon>
        <taxon>Bacillota</taxon>
        <taxon>Clostridia</taxon>
        <taxon>Lachnospirales</taxon>
        <taxon>Lachnospiraceae</taxon>
    </lineage>
</organism>
<dbReference type="Gene3D" id="2.10.270.10">
    <property type="entry name" value="Cholin Binding"/>
    <property type="match status" value="1"/>
</dbReference>
<dbReference type="PANTHER" id="PTHR36194:SF1">
    <property type="entry name" value="S-LAYER-LIKE PROTEIN"/>
    <property type="match status" value="1"/>
</dbReference>
<gene>
    <name evidence="4" type="ORF">IAA07_08070</name>
</gene>
<reference evidence="4" key="1">
    <citation type="journal article" date="2021" name="PeerJ">
        <title>Extensive microbial diversity within the chicken gut microbiome revealed by metagenomics and culture.</title>
        <authorList>
            <person name="Gilroy R."/>
            <person name="Ravi A."/>
            <person name="Getino M."/>
            <person name="Pursley I."/>
            <person name="Horton D.L."/>
            <person name="Alikhan N.F."/>
            <person name="Baker D."/>
            <person name="Gharbi K."/>
            <person name="Hall N."/>
            <person name="Watson M."/>
            <person name="Adriaenssens E.M."/>
            <person name="Foster-Nyarko E."/>
            <person name="Jarju S."/>
            <person name="Secka A."/>
            <person name="Antonio M."/>
            <person name="Oren A."/>
            <person name="Chaudhuri R.R."/>
            <person name="La Ragione R."/>
            <person name="Hildebrand F."/>
            <person name="Pallen M.J."/>
        </authorList>
    </citation>
    <scope>NUCLEOTIDE SEQUENCE</scope>
    <source>
        <strain evidence="4">CHK178-16964</strain>
    </source>
</reference>
<feature type="compositionally biased region" description="Acidic residues" evidence="3">
    <location>
        <begin position="1120"/>
        <end position="1175"/>
    </location>
</feature>
<evidence type="ECO:0000256" key="3">
    <source>
        <dbReference type="SAM" id="MobiDB-lite"/>
    </source>
</evidence>
<sequence length="1325" mass="146605">MLIAALLGQNVAYAAEWQQDNSSWYYEEDGIRQRGWVKDDTGWYHLDDNGKLHSGWYLEGQTWYFLNTIHDGYYGRALTNQWAWIDGYCYLFDQDGKMYADCTTPDGYTVNADGKWTVNGTVQYVEGKGIRSSETTETKDSYEDSDGGSSGGNSSGSGTENGEDSEQENADEGVVFEDFPDIVFANNVSVEDVAFTADSDSGTVLIPDSNAIQDWNNGEIYVLHDEETPWNDIAVKVISIEESEDGAIVHYEQPQLEELVDSVDISEIVESGGIFIPAEGVTAEDMSVNTYAMRAMSISPMSVSRSAGSGTFDAFKPVSVKLQLDGGSVSGTLLLNRVSYDYDADKVDGKIQINSCGLKADLTTTFALSTSIGGEVQRDIPLGKYIIPLSTGVWSELTVFADFTIEGGAEVGVNIVTEAGIRYVQDTGWDPTLQFSPALSYAKLSASASIMIGAEYPVKLLGIQLTSAGLQGGIVANGEAKTVNGDPSLYCMDATLSLVGNIFAELGDDFLSAEWEIYNQDLLNPFHAEETGIVKECTRKDCSYKGSVTDSITGQPVKEAKIELSLAGHSEEIVFSGEDGTFQGKLAMPHEYTVNVSAEGYKPYETTVIPQTGNPPELKIVLTPEDYNFKGSVVDAAALTPVNQAKIEIYSKGTAVAVLTTDASGVFDGLVPPATEYSVRISANGYTSYETTVIPQEGKIPDLKVELLPESASVGSWTADVRNKTNNEPISNAKVELLKNDAVLNVFYTDENGSCKGTNLEEGTYTLRVSADGFDEYQESFKITSGITIPLNITLVPVQPAGEGGWEAYVSSETTGEPISQALVWILKDDVLDEVYTNMEGFCEGTKLLESGDYRVWVRADGYETLVENIRITGNDTDTYYWKLQPIRDTEITTGIVGYVTCSENRSWYIPGAQVRIYQTDQLIKEVFADETGFYECELESGSGYTVEMSAPGYVTKTSFPLDLSQNEIRNVELNLEILTVPVTFNITVPRGNPVSVEAYFEMTDGIFWLDEEHFAGLEPDGDVFKATLWYGTYTLHIDRAWEIYDADQSLECRPVEMEITIDESNQDGAEFDIELEVIEEPQENILVSQEFLMEPKINNTLQTEEADMTNLNTEKVTDIEEECEETKENETELEEESESEVTEEPQETDAEESEIEEESEGIEESEAEPEEEPESEIREEPEGPQETDAEESEIEKESEGTEESETEPESEVTEEPEELQETDVEEPEIEESEGTEESETELEEEPESEIREEPEEPQETDAEESEIEEGEGEEESKAEPESEVMDVVQETEEEVKEEDDAEEGETEPKEEQENEITEENMKLF</sequence>
<dbReference type="SUPFAM" id="SSF49478">
    <property type="entry name" value="Cna protein B-type domain"/>
    <property type="match status" value="2"/>
</dbReference>
<dbReference type="PANTHER" id="PTHR36194">
    <property type="entry name" value="S-LAYER-LIKE PROTEIN"/>
    <property type="match status" value="1"/>
</dbReference>
<feature type="compositionally biased region" description="Acidic residues" evidence="3">
    <location>
        <begin position="1183"/>
        <end position="1275"/>
    </location>
</feature>
<keyword evidence="4" id="KW-0645">Protease</keyword>
<evidence type="ECO:0000313" key="5">
    <source>
        <dbReference type="Proteomes" id="UP000823900"/>
    </source>
</evidence>
<evidence type="ECO:0000313" key="4">
    <source>
        <dbReference type="EMBL" id="HJA71514.1"/>
    </source>
</evidence>
<keyword evidence="1" id="KW-0677">Repeat</keyword>
<dbReference type="Gene3D" id="2.60.40.1120">
    <property type="entry name" value="Carboxypeptidase-like, regulatory domain"/>
    <property type="match status" value="5"/>
</dbReference>
<dbReference type="GO" id="GO:0004180">
    <property type="term" value="F:carboxypeptidase activity"/>
    <property type="evidence" value="ECO:0007669"/>
    <property type="project" value="UniProtKB-KW"/>
</dbReference>
<dbReference type="EMBL" id="DWZA01000070">
    <property type="protein sequence ID" value="HJA71514.1"/>
    <property type="molecule type" value="Genomic_DNA"/>
</dbReference>
<dbReference type="InterPro" id="IPR008969">
    <property type="entry name" value="CarboxyPept-like_regulatory"/>
</dbReference>
<feature type="compositionally biased region" description="Acidic residues" evidence="3">
    <location>
        <begin position="1282"/>
        <end position="1306"/>
    </location>
</feature>
<feature type="region of interest" description="Disordered" evidence="3">
    <location>
        <begin position="128"/>
        <end position="170"/>
    </location>
</feature>
<proteinExistence type="predicted"/>
<dbReference type="Pfam" id="PF01473">
    <property type="entry name" value="Choline_bind_1"/>
    <property type="match status" value="1"/>
</dbReference>
<feature type="compositionally biased region" description="Basic and acidic residues" evidence="3">
    <location>
        <begin position="128"/>
        <end position="142"/>
    </location>
</feature>
<dbReference type="Pfam" id="PF19085">
    <property type="entry name" value="Choline_bind_2"/>
    <property type="match status" value="1"/>
</dbReference>
<accession>A0A9D2KNU1</accession>
<protein>
    <submittedName>
        <fullName evidence="4">Carboxypeptidase regulatory-like domain-containing protein</fullName>
    </submittedName>
</protein>
<evidence type="ECO:0000256" key="1">
    <source>
        <dbReference type="ARBA" id="ARBA00022737"/>
    </source>
</evidence>
<dbReference type="InterPro" id="IPR018337">
    <property type="entry name" value="Cell_wall/Cho-bd_repeat"/>
</dbReference>
<dbReference type="PROSITE" id="PS51170">
    <property type="entry name" value="CW"/>
    <property type="match status" value="1"/>
</dbReference>